<organism evidence="2">
    <name type="scientific">Gongylonema pulchrum</name>
    <dbReference type="NCBI Taxonomy" id="637853"/>
    <lineage>
        <taxon>Eukaryota</taxon>
        <taxon>Metazoa</taxon>
        <taxon>Ecdysozoa</taxon>
        <taxon>Nematoda</taxon>
        <taxon>Chromadorea</taxon>
        <taxon>Rhabditida</taxon>
        <taxon>Spirurina</taxon>
        <taxon>Spiruromorpha</taxon>
        <taxon>Spiruroidea</taxon>
        <taxon>Gongylonematidae</taxon>
        <taxon>Gongylonema</taxon>
    </lineage>
</organism>
<feature type="compositionally biased region" description="Basic and acidic residues" evidence="1">
    <location>
        <begin position="216"/>
        <end position="226"/>
    </location>
</feature>
<evidence type="ECO:0000313" key="2">
    <source>
        <dbReference type="WBParaSite" id="GPUH_0001521401-mRNA-1"/>
    </source>
</evidence>
<feature type="compositionally biased region" description="Low complexity" evidence="1">
    <location>
        <begin position="111"/>
        <end position="120"/>
    </location>
</feature>
<dbReference type="WBParaSite" id="GPUH_0001521401-mRNA-1">
    <property type="protein sequence ID" value="GPUH_0001521401-mRNA-1"/>
    <property type="gene ID" value="GPUH_0001521401"/>
</dbReference>
<reference evidence="2" key="1">
    <citation type="submission" date="2016-06" db="UniProtKB">
        <authorList>
            <consortium name="WormBaseParasite"/>
        </authorList>
    </citation>
    <scope>IDENTIFICATION</scope>
</reference>
<sequence length="249" mass="27096">LAFLFFFAAQKSQLQAAKVLESIKRQRASDAVEKGGEQEFANCIVESGKTAMEMLELKAKARLKAKLKSDKELGLIRRDGERHSVPRTSKGTSRFPRHLSLEITQGDVRRPSASIPSSPAKDNESAVKEGAAVYAVQSLPPTPPNRGLLARIFGSENTKSERPAADESSNKIGCFGGKAEDDDGFSDLHAVNIEDQKGAGLLGRFSSFRKLRTRKGSSDLDNRSIDNDAADSKTQGETLNFVPSRNAKF</sequence>
<feature type="compositionally biased region" description="Polar residues" evidence="1">
    <location>
        <begin position="232"/>
        <end position="243"/>
    </location>
</feature>
<evidence type="ECO:0000256" key="1">
    <source>
        <dbReference type="SAM" id="MobiDB-lite"/>
    </source>
</evidence>
<feature type="region of interest" description="Disordered" evidence="1">
    <location>
        <begin position="213"/>
        <end position="249"/>
    </location>
</feature>
<protein>
    <submittedName>
        <fullName evidence="2">ELYS protein</fullName>
    </submittedName>
</protein>
<feature type="region of interest" description="Disordered" evidence="1">
    <location>
        <begin position="107"/>
        <end position="126"/>
    </location>
</feature>
<dbReference type="AlphaFoldDB" id="A0A183E2K3"/>
<accession>A0A183E2K3</accession>
<name>A0A183E2K3_9BILA</name>
<proteinExistence type="predicted"/>